<reference key="2">
    <citation type="submission" date="2011-05" db="EMBL/GenBank/DDBJ databases">
        <title>Complete genome sequence of the aerobic marine methanotroph Methylomonas methanica MC09.</title>
        <authorList>
            <person name="Boden R."/>
            <person name="Cunliffe M."/>
            <person name="Scanlan J."/>
            <person name="Moussard H."/>
            <person name="Kits K.D."/>
            <person name="Klotz M."/>
            <person name="Jetten M."/>
            <person name="Vuilleumier S."/>
            <person name="Han J."/>
            <person name="Peters L."/>
            <person name="Mikhailova N."/>
            <person name="Teshima H."/>
            <person name="Tapia R."/>
            <person name="Kyrpides N."/>
            <person name="Ivanova N."/>
            <person name="Pagani I."/>
            <person name="Cheng J.-F."/>
            <person name="Goodwin L."/>
            <person name="Han C."/>
            <person name="Hauser L."/>
            <person name="Land M."/>
            <person name="Lapidus A."/>
            <person name="Lucas S."/>
            <person name="Pitluck S."/>
            <person name="Woyke T."/>
            <person name="Stein L.Y."/>
            <person name="Murrell C."/>
        </authorList>
    </citation>
    <scope>NUCLEOTIDE SEQUENCE</scope>
    <source>
        <strain>MC09</strain>
    </source>
</reference>
<organism evidence="2 3">
    <name type="scientific">Methylomonas methanica (strain DSM 25384 / MC09)</name>
    <dbReference type="NCBI Taxonomy" id="857087"/>
    <lineage>
        <taxon>Bacteria</taxon>
        <taxon>Pseudomonadati</taxon>
        <taxon>Pseudomonadota</taxon>
        <taxon>Gammaproteobacteria</taxon>
        <taxon>Methylococcales</taxon>
        <taxon>Methylococcaceae</taxon>
        <taxon>Methylomonas</taxon>
    </lineage>
</organism>
<gene>
    <name evidence="2" type="ordered locus">Metme_2698</name>
</gene>
<dbReference type="KEGG" id="mmt:Metme_2698"/>
<reference evidence="3" key="3">
    <citation type="submission" date="2011-05" db="EMBL/GenBank/DDBJ databases">
        <title>Complete sequence of Methylomonas methanica MC09.</title>
        <authorList>
            <consortium name="US DOE Joint Genome Institute"/>
            <person name="Lucas S."/>
            <person name="Han J."/>
            <person name="Lapidus A."/>
            <person name="Cheng J.-F."/>
            <person name="Goodwin L."/>
            <person name="Pitluck S."/>
            <person name="Peters L."/>
            <person name="Mikhailova N."/>
            <person name="Teshima H."/>
            <person name="Han C."/>
            <person name="Tapia R."/>
            <person name="Land M."/>
            <person name="Hauser L."/>
            <person name="Kyrpides N."/>
            <person name="Ivanova N."/>
            <person name="Pagani I."/>
            <person name="Stein L."/>
            <person name="Woyke T."/>
        </authorList>
    </citation>
    <scope>NUCLEOTIDE SEQUENCE [LARGE SCALE GENOMIC DNA]</scope>
    <source>
        <strain evidence="3">MC09</strain>
    </source>
</reference>
<keyword evidence="1" id="KW-1133">Transmembrane helix</keyword>
<evidence type="ECO:0000256" key="1">
    <source>
        <dbReference type="SAM" id="Phobius"/>
    </source>
</evidence>
<dbReference type="AlphaFoldDB" id="F9ZZ57"/>
<feature type="transmembrane region" description="Helical" evidence="1">
    <location>
        <begin position="12"/>
        <end position="31"/>
    </location>
</feature>
<dbReference type="Proteomes" id="UP000008888">
    <property type="component" value="Chromosome"/>
</dbReference>
<evidence type="ECO:0008006" key="4">
    <source>
        <dbReference type="Google" id="ProtNLM"/>
    </source>
</evidence>
<evidence type="ECO:0000313" key="2">
    <source>
        <dbReference type="EMBL" id="AEG01083.1"/>
    </source>
</evidence>
<dbReference type="HOGENOM" id="CLU_212714_0_1_6"/>
<dbReference type="EMBL" id="CP002738">
    <property type="protein sequence ID" value="AEG01083.1"/>
    <property type="molecule type" value="Genomic_DNA"/>
</dbReference>
<reference evidence="2 3" key="1">
    <citation type="journal article" date="2011" name="J. Bacteriol.">
        <title>Complete Genome Sequence of the Aerobic Marine Methanotroph Methylomonas methanica MC09.</title>
        <authorList>
            <person name="Boden R."/>
            <person name="Cunliffe M."/>
            <person name="Scanlan J."/>
            <person name="Moussard H."/>
            <person name="Kits K.D."/>
            <person name="Klotz M.G."/>
            <person name="Jetten M.S."/>
            <person name="Vuilleumier S."/>
            <person name="Han J."/>
            <person name="Peters L."/>
            <person name="Mikhailova N."/>
            <person name="Teshima H."/>
            <person name="Tapia R."/>
            <person name="Kyrpides N."/>
            <person name="Ivanova N."/>
            <person name="Pagani I."/>
            <person name="Cheng J.F."/>
            <person name="Goodwin L."/>
            <person name="Han C."/>
            <person name="Hauser L."/>
            <person name="Land M.L."/>
            <person name="Lapidus A."/>
            <person name="Lucas S."/>
            <person name="Pitluck S."/>
            <person name="Woyke T."/>
            <person name="Stein L."/>
            <person name="Murrell J.C."/>
        </authorList>
    </citation>
    <scope>NUCLEOTIDE SEQUENCE [LARGE SCALE GENOMIC DNA]</scope>
    <source>
        <strain evidence="2 3">MC09</strain>
    </source>
</reference>
<sequence>MMPNHKQKSGSIIWLVLFWLYVALPLLWGVASTLKKALALFN</sequence>
<evidence type="ECO:0000313" key="3">
    <source>
        <dbReference type="Proteomes" id="UP000008888"/>
    </source>
</evidence>
<keyword evidence="3" id="KW-1185">Reference proteome</keyword>
<accession>F9ZZ57</accession>
<proteinExistence type="predicted"/>
<keyword evidence="1" id="KW-0472">Membrane</keyword>
<protein>
    <recommendedName>
        <fullName evidence="4">Oxalate:formate antiporter</fullName>
    </recommendedName>
</protein>
<keyword evidence="1" id="KW-0812">Transmembrane</keyword>
<name>F9ZZ57_METMM</name>